<protein>
    <recommendedName>
        <fullName evidence="3 9">Gluconokinase</fullName>
        <ecNumber evidence="3 9">2.7.1.12</ecNumber>
    </recommendedName>
</protein>
<dbReference type="NCBIfam" id="TIGR01313">
    <property type="entry name" value="therm_gnt_kin"/>
    <property type="match status" value="1"/>
</dbReference>
<comment type="similarity">
    <text evidence="2 9">Belongs to the gluconokinase GntK/GntV family.</text>
</comment>
<evidence type="ECO:0000313" key="10">
    <source>
        <dbReference type="EMBL" id="KAG8386229.1"/>
    </source>
</evidence>
<comment type="catalytic activity">
    <reaction evidence="8 9">
        <text>D-gluconate + ATP = 6-phospho-D-gluconate + ADP + H(+)</text>
        <dbReference type="Rhea" id="RHEA:19433"/>
        <dbReference type="ChEBI" id="CHEBI:15378"/>
        <dbReference type="ChEBI" id="CHEBI:18391"/>
        <dbReference type="ChEBI" id="CHEBI:30616"/>
        <dbReference type="ChEBI" id="CHEBI:58759"/>
        <dbReference type="ChEBI" id="CHEBI:456216"/>
        <dbReference type="EC" id="2.7.1.12"/>
    </reaction>
</comment>
<gene>
    <name evidence="10" type="ORF">BUALT_Bualt03G0127200</name>
</gene>
<evidence type="ECO:0000256" key="8">
    <source>
        <dbReference type="ARBA" id="ARBA00048090"/>
    </source>
</evidence>
<reference evidence="10" key="1">
    <citation type="submission" date="2019-10" db="EMBL/GenBank/DDBJ databases">
        <authorList>
            <person name="Zhang R."/>
            <person name="Pan Y."/>
            <person name="Wang J."/>
            <person name="Ma R."/>
            <person name="Yu S."/>
        </authorList>
    </citation>
    <scope>NUCLEOTIDE SEQUENCE</scope>
    <source>
        <strain evidence="10">LA-IB0</strain>
        <tissue evidence="10">Leaf</tissue>
    </source>
</reference>
<keyword evidence="4 9" id="KW-0808">Transferase</keyword>
<proteinExistence type="inferred from homology"/>
<evidence type="ECO:0000256" key="3">
    <source>
        <dbReference type="ARBA" id="ARBA00012054"/>
    </source>
</evidence>
<dbReference type="InterPro" id="IPR027417">
    <property type="entry name" value="P-loop_NTPase"/>
</dbReference>
<dbReference type="CDD" id="cd02021">
    <property type="entry name" value="GntK"/>
    <property type="match status" value="1"/>
</dbReference>
<evidence type="ECO:0000256" key="5">
    <source>
        <dbReference type="ARBA" id="ARBA00022741"/>
    </source>
</evidence>
<evidence type="ECO:0000256" key="6">
    <source>
        <dbReference type="ARBA" id="ARBA00022777"/>
    </source>
</evidence>
<dbReference type="Proteomes" id="UP000826271">
    <property type="component" value="Unassembled WGS sequence"/>
</dbReference>
<dbReference type="SUPFAM" id="SSF52540">
    <property type="entry name" value="P-loop containing nucleoside triphosphate hydrolases"/>
    <property type="match status" value="1"/>
</dbReference>
<dbReference type="InterPro" id="IPR006001">
    <property type="entry name" value="Therm_gnt_kin"/>
</dbReference>
<comment type="pathway">
    <text evidence="1 9">Carbohydrate acid metabolism; D-gluconate degradation.</text>
</comment>
<dbReference type="GO" id="GO:0005737">
    <property type="term" value="C:cytoplasm"/>
    <property type="evidence" value="ECO:0007669"/>
    <property type="project" value="TreeGrafter"/>
</dbReference>
<dbReference type="Pfam" id="PF13671">
    <property type="entry name" value="AAA_33"/>
    <property type="match status" value="1"/>
</dbReference>
<organism evidence="10 11">
    <name type="scientific">Buddleja alternifolia</name>
    <dbReference type="NCBI Taxonomy" id="168488"/>
    <lineage>
        <taxon>Eukaryota</taxon>
        <taxon>Viridiplantae</taxon>
        <taxon>Streptophyta</taxon>
        <taxon>Embryophyta</taxon>
        <taxon>Tracheophyta</taxon>
        <taxon>Spermatophyta</taxon>
        <taxon>Magnoliopsida</taxon>
        <taxon>eudicotyledons</taxon>
        <taxon>Gunneridae</taxon>
        <taxon>Pentapetalae</taxon>
        <taxon>asterids</taxon>
        <taxon>lamiids</taxon>
        <taxon>Lamiales</taxon>
        <taxon>Scrophulariaceae</taxon>
        <taxon>Buddlejeae</taxon>
        <taxon>Buddleja</taxon>
    </lineage>
</organism>
<dbReference type="PANTHER" id="PTHR43442:SF3">
    <property type="entry name" value="GLUCONOKINASE-RELATED"/>
    <property type="match status" value="1"/>
</dbReference>
<comment type="caution">
    <text evidence="10">The sequence shown here is derived from an EMBL/GenBank/DDBJ whole genome shotgun (WGS) entry which is preliminary data.</text>
</comment>
<evidence type="ECO:0000256" key="9">
    <source>
        <dbReference type="RuleBase" id="RU363066"/>
    </source>
</evidence>
<dbReference type="GO" id="GO:0046316">
    <property type="term" value="F:gluconokinase activity"/>
    <property type="evidence" value="ECO:0007669"/>
    <property type="project" value="UniProtKB-EC"/>
</dbReference>
<dbReference type="EC" id="2.7.1.12" evidence="3 9"/>
<dbReference type="EMBL" id="WHWC01000003">
    <property type="protein sequence ID" value="KAG8386229.1"/>
    <property type="molecule type" value="Genomic_DNA"/>
</dbReference>
<evidence type="ECO:0000256" key="4">
    <source>
        <dbReference type="ARBA" id="ARBA00022679"/>
    </source>
</evidence>
<keyword evidence="6 9" id="KW-0418">Kinase</keyword>
<evidence type="ECO:0000256" key="1">
    <source>
        <dbReference type="ARBA" id="ARBA00004875"/>
    </source>
</evidence>
<dbReference type="AlphaFoldDB" id="A0AAV6XUD9"/>
<dbReference type="GO" id="GO:0005975">
    <property type="term" value="P:carbohydrate metabolic process"/>
    <property type="evidence" value="ECO:0007669"/>
    <property type="project" value="InterPro"/>
</dbReference>
<keyword evidence="7 9" id="KW-0067">ATP-binding</keyword>
<accession>A0AAV6XUD9</accession>
<dbReference type="Gene3D" id="3.40.50.300">
    <property type="entry name" value="P-loop containing nucleotide triphosphate hydrolases"/>
    <property type="match status" value="1"/>
</dbReference>
<keyword evidence="5 9" id="KW-0547">Nucleotide-binding</keyword>
<evidence type="ECO:0000256" key="2">
    <source>
        <dbReference type="ARBA" id="ARBA00008420"/>
    </source>
</evidence>
<keyword evidence="11" id="KW-1185">Reference proteome</keyword>
<dbReference type="PANTHER" id="PTHR43442">
    <property type="entry name" value="GLUCONOKINASE-RELATED"/>
    <property type="match status" value="1"/>
</dbReference>
<evidence type="ECO:0000313" key="11">
    <source>
        <dbReference type="Proteomes" id="UP000826271"/>
    </source>
</evidence>
<name>A0AAV6XUD9_9LAMI</name>
<dbReference type="GO" id="GO:0005524">
    <property type="term" value="F:ATP binding"/>
    <property type="evidence" value="ECO:0007669"/>
    <property type="project" value="UniProtKB-KW"/>
</dbReference>
<dbReference type="FunFam" id="3.40.50.300:FF:000522">
    <property type="entry name" value="Gluconokinase"/>
    <property type="match status" value="1"/>
</dbReference>
<sequence>MEVDRVGGDLVKDPTNSLPALLVAINDLFLNELPLAIFMQIVRMASDKGIAIVLMGVSGSGKSTIGGMLAEAINGRFLDADDYHRQSNKDKMKNGIPLSDEDRIPWLETLRDALRAGFVNGETVILGCSALKKQYREILRCADPDYIRGSSVGDVKFILLNVGDDVLAVRLENRAAEGKHFMPVNLLQSQLDLLQIDESEGILKVDASFDPHETLKAVLALIMPFCLPAFSN</sequence>
<evidence type="ECO:0000256" key="7">
    <source>
        <dbReference type="ARBA" id="ARBA00022840"/>
    </source>
</evidence>